<name>E1QUN8_VULDI</name>
<dbReference type="STRING" id="572478.Vdis_1783"/>
<dbReference type="KEGG" id="vdi:Vdis_1783"/>
<keyword evidence="7" id="KW-1185">Reference proteome</keyword>
<evidence type="ECO:0000256" key="3">
    <source>
        <dbReference type="ARBA" id="ARBA00023027"/>
    </source>
</evidence>
<dbReference type="HAMAP" id="MF_00299">
    <property type="entry name" value="KptA"/>
    <property type="match status" value="1"/>
</dbReference>
<dbReference type="Gene3D" id="1.10.10.970">
    <property type="entry name" value="RNA 2'-phosphotransferase, Tpt1/KptA family, N-terminal domain"/>
    <property type="match status" value="1"/>
</dbReference>
<dbReference type="OrthoDB" id="24376at2157"/>
<evidence type="ECO:0000256" key="4">
    <source>
        <dbReference type="ARBA" id="ARBA00025212"/>
    </source>
</evidence>
<evidence type="ECO:0000256" key="5">
    <source>
        <dbReference type="HAMAP-Rule" id="MF_00299"/>
    </source>
</evidence>
<comment type="similarity">
    <text evidence="1 5">Belongs to the KptA/TPT1 family.</text>
</comment>
<dbReference type="EMBL" id="CP002100">
    <property type="protein sequence ID" value="ADN51157.1"/>
    <property type="molecule type" value="Genomic_DNA"/>
</dbReference>
<dbReference type="InterPro" id="IPR042081">
    <property type="entry name" value="RNA_2'-PTrans_C"/>
</dbReference>
<keyword evidence="2 5" id="KW-0808">Transferase</keyword>
<protein>
    <recommendedName>
        <fullName evidence="5">Probable RNA 2'-phosphotransferase</fullName>
        <ecNumber evidence="5">2.7.1.-</ecNumber>
    </recommendedName>
</protein>
<accession>E1QUN8</accession>
<dbReference type="HOGENOM" id="CLU_052998_4_1_2"/>
<evidence type="ECO:0000256" key="2">
    <source>
        <dbReference type="ARBA" id="ARBA00022679"/>
    </source>
</evidence>
<sequence>MRSIYKCVICGSYTEDTVHCGVQARLLLDGKLRSRLSHLMTYLLRHDPSAVNLSMDSEGWVSIDELVHALRDKWDPKAYSWLTKEHIMAVASLDPKGRFEIRDGMIRARYGHNKSLDVNIRYEVDSEVRTLYHGTTKRALVRIMREGIKPMNRKYVHLVLDPRDAYEVALRHGNDVVILKINVDCLRRNDQQILIATDRIRLTDYVPPQCIESVIDPRN</sequence>
<dbReference type="PANTHER" id="PTHR12684">
    <property type="entry name" value="PUTATIVE PHOSPHOTRANSFERASE"/>
    <property type="match status" value="1"/>
</dbReference>
<dbReference type="GO" id="GO:0000215">
    <property type="term" value="F:tRNA 2'-phosphotransferase activity"/>
    <property type="evidence" value="ECO:0007669"/>
    <property type="project" value="TreeGrafter"/>
</dbReference>
<dbReference type="EC" id="2.7.1.-" evidence="5"/>
<dbReference type="GO" id="GO:0003950">
    <property type="term" value="F:NAD+ poly-ADP-ribosyltransferase activity"/>
    <property type="evidence" value="ECO:0007669"/>
    <property type="project" value="InterPro"/>
</dbReference>
<gene>
    <name evidence="5" type="primary">kptA</name>
    <name evidence="6" type="ordered locus">Vdis_1783</name>
</gene>
<dbReference type="PANTHER" id="PTHR12684:SF2">
    <property type="entry name" value="TRNA 2'-PHOSPHOTRANSFERASE 1"/>
    <property type="match status" value="1"/>
</dbReference>
<dbReference type="Pfam" id="PF01885">
    <property type="entry name" value="PTS_2-RNA"/>
    <property type="match status" value="1"/>
</dbReference>
<dbReference type="Proteomes" id="UP000006681">
    <property type="component" value="Chromosome"/>
</dbReference>
<dbReference type="RefSeq" id="WP_013336882.1">
    <property type="nucleotide sequence ID" value="NC_014537.1"/>
</dbReference>
<dbReference type="AlphaFoldDB" id="E1QUN8"/>
<dbReference type="InterPro" id="IPR002745">
    <property type="entry name" value="Ptrans_KptA/Tpt1"/>
</dbReference>
<dbReference type="InterPro" id="IPR042080">
    <property type="entry name" value="RNA_2'-PTrans_N"/>
</dbReference>
<reference evidence="7" key="2">
    <citation type="journal article" date="2010" name="Stand. Genomic Sci.">
        <title>Complete genome sequence of Vulcanisaeta distributa type strain (IC-017T).</title>
        <authorList>
            <person name="Mavromatis K."/>
            <person name="Sikorski J."/>
            <person name="Pabst E."/>
            <person name="Teshima H."/>
            <person name="Lapidus A."/>
            <person name="Lucas S."/>
            <person name="Nolan M."/>
            <person name="Glavina Del Rio T."/>
            <person name="Cheng J."/>
            <person name="Bruce D."/>
            <person name="Goodwin L."/>
            <person name="Pitluck S."/>
            <person name="Liolios K."/>
            <person name="Ivanova N."/>
            <person name="Mikhailova N."/>
            <person name="Pati A."/>
            <person name="Chen A."/>
            <person name="Palaniappan K."/>
            <person name="Land M."/>
            <person name="Hauser L."/>
            <person name="Chang Y."/>
            <person name="Jeffries C."/>
            <person name="Rohde M."/>
            <person name="Spring S."/>
            <person name="Goker M."/>
            <person name="Wirth R."/>
            <person name="Woyke T."/>
            <person name="Bristow J."/>
            <person name="Eisen J."/>
            <person name="Markowitz V."/>
            <person name="Hugenholtz P."/>
            <person name="Klenk H."/>
            <person name="Kyrpides N."/>
        </authorList>
    </citation>
    <scope>NUCLEOTIDE SEQUENCE [LARGE SCALE GENOMIC DNA]</scope>
    <source>
        <strain evidence="7">DSM 14429 / JCM 11212 / NBRC 100878 / IC-017</strain>
    </source>
</reference>
<dbReference type="GO" id="GO:0006388">
    <property type="term" value="P:tRNA splicing, via endonucleolytic cleavage and ligation"/>
    <property type="evidence" value="ECO:0007669"/>
    <property type="project" value="UniProtKB-UniRule"/>
</dbReference>
<comment type="function">
    <text evidence="4 5">Removes the 2'-phosphate from RNA via an intermediate in which the phosphate is ADP-ribosylated by NAD followed by a presumed transesterification to release the RNA and generate ADP-ribose 1''-2''-cyclic phosphate (APPR&gt;P). May function as an ADP-ribosylase.</text>
</comment>
<proteinExistence type="inferred from homology"/>
<keyword evidence="3 5" id="KW-0520">NAD</keyword>
<reference evidence="6 7" key="1">
    <citation type="journal article" date="2010" name="Stand. Genomic Sci.">
        <title>Complete genome sequence of Vulcanisaeta distributa type strain (IC-017).</title>
        <authorList>
            <person name="Mavromatis K."/>
            <person name="Sikorski J."/>
            <person name="Pabst E."/>
            <person name="Teshima H."/>
            <person name="Lapidus A."/>
            <person name="Lucas S."/>
            <person name="Nolan M."/>
            <person name="Glavina Del Rio T."/>
            <person name="Cheng J.F."/>
            <person name="Bruce D."/>
            <person name="Goodwin L."/>
            <person name="Pitluck S."/>
            <person name="Liolios K."/>
            <person name="Ivanova N."/>
            <person name="Mikhailova N."/>
            <person name="Pati A."/>
            <person name="Chen A."/>
            <person name="Palaniappan K."/>
            <person name="Land M."/>
            <person name="Hauser L."/>
            <person name="Chang Y.J."/>
            <person name="Jeffries C.D."/>
            <person name="Rohde M."/>
            <person name="Spring S."/>
            <person name="Goker M."/>
            <person name="Wirth R."/>
            <person name="Woyke T."/>
            <person name="Bristow J."/>
            <person name="Eisen J.A."/>
            <person name="Markowitz V."/>
            <person name="Hugenholtz P."/>
            <person name="Klenk H.P."/>
            <person name="Kyrpides N.C."/>
        </authorList>
    </citation>
    <scope>NUCLEOTIDE SEQUENCE [LARGE SCALE GENOMIC DNA]</scope>
    <source>
        <strain evidence="7">DSM 14429 / JCM 11212 / NBRC 100878 / IC-017</strain>
    </source>
</reference>
<organism evidence="6 7">
    <name type="scientific">Vulcanisaeta distributa (strain DSM 14429 / JCM 11212 / NBRC 100878 / IC-017)</name>
    <dbReference type="NCBI Taxonomy" id="572478"/>
    <lineage>
        <taxon>Archaea</taxon>
        <taxon>Thermoproteota</taxon>
        <taxon>Thermoprotei</taxon>
        <taxon>Thermoproteales</taxon>
        <taxon>Thermoproteaceae</taxon>
        <taxon>Vulcanisaeta</taxon>
    </lineage>
</organism>
<dbReference type="GeneID" id="9752727"/>
<dbReference type="eggNOG" id="arCOG04063">
    <property type="taxonomic scope" value="Archaea"/>
</dbReference>
<dbReference type="Gene3D" id="3.20.170.30">
    <property type="match status" value="1"/>
</dbReference>
<evidence type="ECO:0000313" key="6">
    <source>
        <dbReference type="EMBL" id="ADN51157.1"/>
    </source>
</evidence>
<evidence type="ECO:0000256" key="1">
    <source>
        <dbReference type="ARBA" id="ARBA00009836"/>
    </source>
</evidence>
<dbReference type="InterPro" id="IPR022928">
    <property type="entry name" value="RNA_2'-PTrans_KptA"/>
</dbReference>
<dbReference type="SUPFAM" id="SSF56399">
    <property type="entry name" value="ADP-ribosylation"/>
    <property type="match status" value="1"/>
</dbReference>
<evidence type="ECO:0000313" key="7">
    <source>
        <dbReference type="Proteomes" id="UP000006681"/>
    </source>
</evidence>